<proteinExistence type="predicted"/>
<name>A0ABZ2YN86_9BACT</name>
<feature type="region of interest" description="Disordered" evidence="1">
    <location>
        <begin position="18"/>
        <end position="47"/>
    </location>
</feature>
<evidence type="ECO:0008006" key="4">
    <source>
        <dbReference type="Google" id="ProtNLM"/>
    </source>
</evidence>
<sequence>MHAFRLMLLALAITAGCSKSDSGNDGPPDPATKTGTPTPVGATDGTPSASAVIGAGGGTLSSADGQLKITVPAGAFTADQTVSIERIASHNPLGVGRGYRLKPEGVRFAKPVSLTFQYFRPDSIAYPPEAMRVAYQDAKGIWMAVPGTVNTDNRTATVQTDHFSDWTLFTPVRLEVDQPVVNPGGSTPITLILADDFLAPLTKEKPIPSNLPADSRFIKSWKVTGPGALTGTGATNRYVAPPRVTAGQNKATISVEVYRALGKPETVKLNAEIRTMEGFLKISIDGGDEITLPANPVAKVGEFYQLSTTYSANQTAVMISWPFGVGTHGYHIEPRMDKAAVSLFYNDANYGYTYIAGDMLRASPGAVTITSMGAIDGLVTGKFVVEKGGKYPLLKSSVHYEGTFQTTKLAD</sequence>
<accession>A0ABZ2YN86</accession>
<keyword evidence="3" id="KW-1185">Reference proteome</keyword>
<dbReference type="EMBL" id="CP149822">
    <property type="protein sequence ID" value="WZN41199.1"/>
    <property type="molecule type" value="Genomic_DNA"/>
</dbReference>
<dbReference type="PROSITE" id="PS51257">
    <property type="entry name" value="PROKAR_LIPOPROTEIN"/>
    <property type="match status" value="1"/>
</dbReference>
<evidence type="ECO:0000313" key="3">
    <source>
        <dbReference type="Proteomes" id="UP001485459"/>
    </source>
</evidence>
<dbReference type="RefSeq" id="WP_341836054.1">
    <property type="nucleotide sequence ID" value="NZ_CP149822.1"/>
</dbReference>
<evidence type="ECO:0000313" key="2">
    <source>
        <dbReference type="EMBL" id="WZN41199.1"/>
    </source>
</evidence>
<evidence type="ECO:0000256" key="1">
    <source>
        <dbReference type="SAM" id="MobiDB-lite"/>
    </source>
</evidence>
<gene>
    <name evidence="2" type="ORF">WJU16_24860</name>
</gene>
<reference evidence="3" key="1">
    <citation type="submission" date="2024-03" db="EMBL/GenBank/DDBJ databases">
        <title>Chitinophaga horti sp. nov., isolated from garden soil.</title>
        <authorList>
            <person name="Lee D.S."/>
            <person name="Han D.M."/>
            <person name="Baek J.H."/>
            <person name="Choi D.G."/>
            <person name="Jeon J.H."/>
            <person name="Jeon C.O."/>
        </authorList>
    </citation>
    <scope>NUCLEOTIDE SEQUENCE [LARGE SCALE GENOMIC DNA]</scope>
    <source>
        <strain evidence="3">GPA1</strain>
    </source>
</reference>
<protein>
    <recommendedName>
        <fullName evidence="4">ZU5 domain-containing protein</fullName>
    </recommendedName>
</protein>
<dbReference type="Proteomes" id="UP001485459">
    <property type="component" value="Chromosome"/>
</dbReference>
<organism evidence="2 3">
    <name type="scientific">Chitinophaga pollutisoli</name>
    <dbReference type="NCBI Taxonomy" id="3133966"/>
    <lineage>
        <taxon>Bacteria</taxon>
        <taxon>Pseudomonadati</taxon>
        <taxon>Bacteroidota</taxon>
        <taxon>Chitinophagia</taxon>
        <taxon>Chitinophagales</taxon>
        <taxon>Chitinophagaceae</taxon>
        <taxon>Chitinophaga</taxon>
    </lineage>
</organism>
<dbReference type="Gene3D" id="2.60.220.30">
    <property type="match status" value="1"/>
</dbReference>